<accession>A0A3N1D178</accession>
<name>A0A3N1D178_9ACTN</name>
<dbReference type="Gene3D" id="1.10.357.10">
    <property type="entry name" value="Tetracycline Repressor, domain 2"/>
    <property type="match status" value="1"/>
</dbReference>
<dbReference type="Proteomes" id="UP000272400">
    <property type="component" value="Unassembled WGS sequence"/>
</dbReference>
<protein>
    <submittedName>
        <fullName evidence="6">TetR family transcriptional regulator</fullName>
    </submittedName>
</protein>
<evidence type="ECO:0000256" key="4">
    <source>
        <dbReference type="PROSITE-ProRule" id="PRU00335"/>
    </source>
</evidence>
<gene>
    <name evidence="6" type="ORF">EDD29_4869</name>
</gene>
<reference evidence="6 7" key="1">
    <citation type="submission" date="2018-11" db="EMBL/GenBank/DDBJ databases">
        <title>Sequencing the genomes of 1000 actinobacteria strains.</title>
        <authorList>
            <person name="Klenk H.-P."/>
        </authorList>
    </citation>
    <scope>NUCLEOTIDE SEQUENCE [LARGE SCALE GENOMIC DNA]</scope>
    <source>
        <strain evidence="6 7">DSM 44254</strain>
    </source>
</reference>
<dbReference type="InterPro" id="IPR001647">
    <property type="entry name" value="HTH_TetR"/>
</dbReference>
<dbReference type="PANTHER" id="PTHR30055">
    <property type="entry name" value="HTH-TYPE TRANSCRIPTIONAL REGULATOR RUTR"/>
    <property type="match status" value="1"/>
</dbReference>
<evidence type="ECO:0000256" key="1">
    <source>
        <dbReference type="ARBA" id="ARBA00023015"/>
    </source>
</evidence>
<evidence type="ECO:0000313" key="7">
    <source>
        <dbReference type="Proteomes" id="UP000272400"/>
    </source>
</evidence>
<organism evidence="6 7">
    <name type="scientific">Actinocorallia herbida</name>
    <dbReference type="NCBI Taxonomy" id="58109"/>
    <lineage>
        <taxon>Bacteria</taxon>
        <taxon>Bacillati</taxon>
        <taxon>Actinomycetota</taxon>
        <taxon>Actinomycetes</taxon>
        <taxon>Streptosporangiales</taxon>
        <taxon>Thermomonosporaceae</taxon>
        <taxon>Actinocorallia</taxon>
    </lineage>
</organism>
<keyword evidence="2 4" id="KW-0238">DNA-binding</keyword>
<keyword evidence="3" id="KW-0804">Transcription</keyword>
<dbReference type="InterPro" id="IPR050109">
    <property type="entry name" value="HTH-type_TetR-like_transc_reg"/>
</dbReference>
<dbReference type="EMBL" id="RJKE01000001">
    <property type="protein sequence ID" value="ROO87274.1"/>
    <property type="molecule type" value="Genomic_DNA"/>
</dbReference>
<dbReference type="Pfam" id="PF00440">
    <property type="entry name" value="TetR_N"/>
    <property type="match status" value="1"/>
</dbReference>
<keyword evidence="1" id="KW-0805">Transcription regulation</keyword>
<dbReference type="SUPFAM" id="SSF46689">
    <property type="entry name" value="Homeodomain-like"/>
    <property type="match status" value="1"/>
</dbReference>
<dbReference type="GO" id="GO:0000976">
    <property type="term" value="F:transcription cis-regulatory region binding"/>
    <property type="evidence" value="ECO:0007669"/>
    <property type="project" value="TreeGrafter"/>
</dbReference>
<dbReference type="OrthoDB" id="4537491at2"/>
<dbReference type="InterPro" id="IPR009057">
    <property type="entry name" value="Homeodomain-like_sf"/>
</dbReference>
<dbReference type="AlphaFoldDB" id="A0A3N1D178"/>
<proteinExistence type="predicted"/>
<keyword evidence="7" id="KW-1185">Reference proteome</keyword>
<feature type="domain" description="HTH tetR-type" evidence="5">
    <location>
        <begin position="38"/>
        <end position="98"/>
    </location>
</feature>
<feature type="DNA-binding region" description="H-T-H motif" evidence="4">
    <location>
        <begin position="61"/>
        <end position="80"/>
    </location>
</feature>
<evidence type="ECO:0000259" key="5">
    <source>
        <dbReference type="PROSITE" id="PS50977"/>
    </source>
</evidence>
<dbReference type="RefSeq" id="WP_123666575.1">
    <property type="nucleotide sequence ID" value="NZ_RJKE01000001.1"/>
</dbReference>
<sequence length="220" mass="25082">MTAPDARQELDLRGLLRQVEASGTRPHRFWLAPKPGQQERYERILVAAIEIAREKGYDAVQMRAVAARSEASLATVYTYFTSRDYLVFCAVVGWSSLARWRAGQEADQGGTPEERIMAVWARLAYVWLDEQRLLETWARSMMTRDTRVADAIRNTDWLYWAGDVSELDIAEELKDHLTLANELFFAGVVRWAFGQADLDTVLDRVLAFARRPLEAAAVRS</sequence>
<dbReference type="PROSITE" id="PS50977">
    <property type="entry name" value="HTH_TETR_2"/>
    <property type="match status" value="1"/>
</dbReference>
<evidence type="ECO:0000313" key="6">
    <source>
        <dbReference type="EMBL" id="ROO87274.1"/>
    </source>
</evidence>
<dbReference type="PANTHER" id="PTHR30055:SF234">
    <property type="entry name" value="HTH-TYPE TRANSCRIPTIONAL REGULATOR BETI"/>
    <property type="match status" value="1"/>
</dbReference>
<evidence type="ECO:0000256" key="3">
    <source>
        <dbReference type="ARBA" id="ARBA00023163"/>
    </source>
</evidence>
<comment type="caution">
    <text evidence="6">The sequence shown here is derived from an EMBL/GenBank/DDBJ whole genome shotgun (WGS) entry which is preliminary data.</text>
</comment>
<evidence type="ECO:0000256" key="2">
    <source>
        <dbReference type="ARBA" id="ARBA00023125"/>
    </source>
</evidence>
<dbReference type="GO" id="GO:0003700">
    <property type="term" value="F:DNA-binding transcription factor activity"/>
    <property type="evidence" value="ECO:0007669"/>
    <property type="project" value="TreeGrafter"/>
</dbReference>
<dbReference type="PRINTS" id="PR00455">
    <property type="entry name" value="HTHTETR"/>
</dbReference>